<dbReference type="Proteomes" id="UP001243375">
    <property type="component" value="Unassembled WGS sequence"/>
</dbReference>
<organism evidence="1 2">
    <name type="scientific">Naganishia vaughanmartiniae</name>
    <dbReference type="NCBI Taxonomy" id="1424756"/>
    <lineage>
        <taxon>Eukaryota</taxon>
        <taxon>Fungi</taxon>
        <taxon>Dikarya</taxon>
        <taxon>Basidiomycota</taxon>
        <taxon>Agaricomycotina</taxon>
        <taxon>Tremellomycetes</taxon>
        <taxon>Filobasidiales</taxon>
        <taxon>Filobasidiaceae</taxon>
        <taxon>Naganishia</taxon>
    </lineage>
</organism>
<sequence>MAVPLMSGNSDRRPRSVRSRILVESEEVNILVYAYLVESGHVASASAFRSEAHLESSPFFDTLRPDVVNAGSASRAVGDNASGPSDNAGSDVPLPSTSRKRTTSGKDLQEIRAAVKAAAHNSGSSTPAHSGKENEAMDGQSEDGAREGNDAGTQKFLPRDELIAYLQRGLLWQEAVHHANDDVSLVNKVKTAKYSCASANSLLRPHSCSARPARKLLRTLPYPSLTGPISSKVPADSKVEHAMELQSQKAMEELPVFSALRDMHMQEQVPERLPPREIPLPIALPAVTPKPGKDQPSKISVPINDIAMPYVARKKQSGSEPVTKNLVDKPDKSKTSDNKSNNKVVQPNTTAANDTANISANGEVGRPDQGKKSTVDSSARNSSSSTTRLGEENRDDLAVDVPSRLSKESKDHVSERPAQIARETSNRKDKEQKDSTRTKDKQSARKDHGSYSDSEEEEGPVIKRRKIMGGGATADSGDQELNAKKAPVEKERLRSDKDRTDDGKIVARALEKKQKLAAEDRRSRQGTPSSEKSRAGSTITKEKRPKLDQMLSFKEKSTEHERKPSEDRPRKNSQASSSTKASHDVVEDVKPRPKTDKKKKVGEGKSKAGGKSDINPLVPIPSDGALIWKWKGVHKRVIKVAWSPNLNKLAACSFDGHCGIFDFEEANDGDSGKLKALAKTPDKCSHRGIESLKPVTDVEWNPEGTLLGTICDDGVARTFTPDGSLNSILTRHAGPIRHLAFNQGPNRDEGILVTAGSDGQICTWNLDNGNVKWMLNYHVPNQAYFVNFMDGQIFATCSEDTTIGLCSTKSSNPLMILKGHSDRVLMVKFSPPPKNDTDKQRRLLASASEDKTIRVWDVEGLVERGAQLFASMGGSYNERLAAAKGLDTTSRSSSAPGKPAVDRDGPPVDQSLDIPTQIMKLEGHEWDVTIVQWDPQGIRKDGKRLLLSASQCNDSEVDEDAYKAGHLIKMYDINAKSASARCLYTLNWHEATINALEFAPDGSKFASVSDDRTMVIWDTLVCMSVVVGTCLSCGSDIARLVETDWKRIEAL</sequence>
<evidence type="ECO:0000313" key="2">
    <source>
        <dbReference type="Proteomes" id="UP001243375"/>
    </source>
</evidence>
<name>A0ACC2XNA6_9TREE</name>
<protein>
    <submittedName>
        <fullName evidence="1">Uncharacterized protein</fullName>
    </submittedName>
</protein>
<proteinExistence type="predicted"/>
<keyword evidence="2" id="KW-1185">Reference proteome</keyword>
<reference evidence="1" key="1">
    <citation type="submission" date="2023-04" db="EMBL/GenBank/DDBJ databases">
        <title>Draft Genome sequencing of Naganishia species isolated from polar environments using Oxford Nanopore Technology.</title>
        <authorList>
            <person name="Leo P."/>
            <person name="Venkateswaran K."/>
        </authorList>
    </citation>
    <scope>NUCLEOTIDE SEQUENCE</scope>
    <source>
        <strain evidence="1">MNA-CCFEE 5425</strain>
    </source>
</reference>
<gene>
    <name evidence="1" type="ORF">QFC22_000075</name>
</gene>
<comment type="caution">
    <text evidence="1">The sequence shown here is derived from an EMBL/GenBank/DDBJ whole genome shotgun (WGS) entry which is preliminary data.</text>
</comment>
<accession>A0ACC2XNA6</accession>
<dbReference type="EMBL" id="JASBWU010000001">
    <property type="protein sequence ID" value="KAJ9125121.1"/>
    <property type="molecule type" value="Genomic_DNA"/>
</dbReference>
<evidence type="ECO:0000313" key="1">
    <source>
        <dbReference type="EMBL" id="KAJ9125121.1"/>
    </source>
</evidence>